<dbReference type="EMBL" id="QLYX01000009">
    <property type="protein sequence ID" value="RAY13442.1"/>
    <property type="molecule type" value="Genomic_DNA"/>
</dbReference>
<gene>
    <name evidence="1" type="ORF">DPM19_20490</name>
</gene>
<protein>
    <submittedName>
        <fullName evidence="1">Uncharacterized protein</fullName>
    </submittedName>
</protein>
<organism evidence="1 2">
    <name type="scientific">Actinomadura craniellae</name>
    <dbReference type="NCBI Taxonomy" id="2231787"/>
    <lineage>
        <taxon>Bacteria</taxon>
        <taxon>Bacillati</taxon>
        <taxon>Actinomycetota</taxon>
        <taxon>Actinomycetes</taxon>
        <taxon>Streptosporangiales</taxon>
        <taxon>Thermomonosporaceae</taxon>
        <taxon>Actinomadura</taxon>
    </lineage>
</organism>
<evidence type="ECO:0000313" key="1">
    <source>
        <dbReference type="EMBL" id="RAY13442.1"/>
    </source>
</evidence>
<proteinExistence type="predicted"/>
<accession>A0A365H374</accession>
<dbReference type="AlphaFoldDB" id="A0A365H374"/>
<keyword evidence="2" id="KW-1185">Reference proteome</keyword>
<sequence>MHDLLAAQAAPDLPGDLREIVEAGWTTGPAGTLLLAVQYRDRWNPEVGEADVGAYEYEINDIHVSTADLPVDEGLPARAAARGLTFALRAMERAAGLPGADLLAAVVSTPIDEEFLESGTTVKFFTRRGRHPDWFDDLERFQLDGVALVEMPDALGRR</sequence>
<evidence type="ECO:0000313" key="2">
    <source>
        <dbReference type="Proteomes" id="UP000251891"/>
    </source>
</evidence>
<reference evidence="1 2" key="1">
    <citation type="submission" date="2018-06" db="EMBL/GenBank/DDBJ databases">
        <title>Actinomadura craniellae sp. nov. isolated from marine sponge Craniella sp.</title>
        <authorList>
            <person name="Li L."/>
            <person name="Xu Q.H."/>
            <person name="Lin H.W."/>
            <person name="Lu Y.H."/>
        </authorList>
    </citation>
    <scope>NUCLEOTIDE SEQUENCE [LARGE SCALE GENOMIC DNA]</scope>
    <source>
        <strain evidence="1 2">LHW63021</strain>
    </source>
</reference>
<comment type="caution">
    <text evidence="1">The sequence shown here is derived from an EMBL/GenBank/DDBJ whole genome shotgun (WGS) entry which is preliminary data.</text>
</comment>
<dbReference type="Proteomes" id="UP000251891">
    <property type="component" value="Unassembled WGS sequence"/>
</dbReference>
<name>A0A365H374_9ACTN</name>